<gene>
    <name evidence="2" type="ORF">FAB82_22210</name>
</gene>
<protein>
    <submittedName>
        <fullName evidence="2">Uncharacterized protein</fullName>
    </submittedName>
</protein>
<dbReference type="EMBL" id="STGY01000072">
    <property type="protein sequence ID" value="THV36496.1"/>
    <property type="molecule type" value="Genomic_DNA"/>
</dbReference>
<reference evidence="2 3" key="2">
    <citation type="submission" date="2019-05" db="EMBL/GenBank/DDBJ databases">
        <title>Glycomyces buryatensis sp. nov.</title>
        <authorList>
            <person name="Nikitina E."/>
        </authorList>
    </citation>
    <scope>NUCLEOTIDE SEQUENCE [LARGE SCALE GENOMIC DNA]</scope>
    <source>
        <strain evidence="2 3">18</strain>
    </source>
</reference>
<dbReference type="OrthoDB" id="5181553at2"/>
<evidence type="ECO:0000256" key="1">
    <source>
        <dbReference type="SAM" id="Phobius"/>
    </source>
</evidence>
<keyword evidence="1" id="KW-1133">Transmembrane helix</keyword>
<proteinExistence type="predicted"/>
<sequence length="218" mass="24013">MSGNDRLTEITVKDRIEPSTWLWLSFGLLVLLASPWLLAAAGTGEAMARDPITGEYDVPTFAWAGMLMLVVGALGYPLALVISLFFRAPVVRLDADRVRLRGKAKVSVRWGEIDRIVIWRRRVRRLGFIPGWEPQVGIVPDTARTKGFQQVASGRDWAASDLRPNGVPEWLPGGVQKHSVRLSYRCAPELAAGVAHFAPDLVVVDERAPGQATPVEPR</sequence>
<keyword evidence="1" id="KW-0472">Membrane</keyword>
<dbReference type="AlphaFoldDB" id="A0A4V4HR57"/>
<feature type="transmembrane region" description="Helical" evidence="1">
    <location>
        <begin position="61"/>
        <end position="86"/>
    </location>
</feature>
<reference evidence="3" key="1">
    <citation type="submission" date="2019-04" db="EMBL/GenBank/DDBJ databases">
        <title>Nocardioides xinjiangensis sp. nov.</title>
        <authorList>
            <person name="Liu S."/>
        </authorList>
    </citation>
    <scope>NUCLEOTIDE SEQUENCE [LARGE SCALE GENOMIC DNA]</scope>
    <source>
        <strain evidence="3">18</strain>
    </source>
</reference>
<accession>A0A4V4HR57</accession>
<organism evidence="2 3">
    <name type="scientific">Glycomyces buryatensis</name>
    <dbReference type="NCBI Taxonomy" id="2570927"/>
    <lineage>
        <taxon>Bacteria</taxon>
        <taxon>Bacillati</taxon>
        <taxon>Actinomycetota</taxon>
        <taxon>Actinomycetes</taxon>
        <taxon>Glycomycetales</taxon>
        <taxon>Glycomycetaceae</taxon>
        <taxon>Glycomyces</taxon>
    </lineage>
</organism>
<dbReference type="RefSeq" id="WP_136536739.1">
    <property type="nucleotide sequence ID" value="NZ_STGY01000072.1"/>
</dbReference>
<name>A0A4V4HR57_9ACTN</name>
<dbReference type="Proteomes" id="UP000308760">
    <property type="component" value="Unassembled WGS sequence"/>
</dbReference>
<comment type="caution">
    <text evidence="2">The sequence shown here is derived from an EMBL/GenBank/DDBJ whole genome shotgun (WGS) entry which is preliminary data.</text>
</comment>
<keyword evidence="1" id="KW-0812">Transmembrane</keyword>
<evidence type="ECO:0000313" key="3">
    <source>
        <dbReference type="Proteomes" id="UP000308760"/>
    </source>
</evidence>
<feature type="transmembrane region" description="Helical" evidence="1">
    <location>
        <begin position="21"/>
        <end position="41"/>
    </location>
</feature>
<keyword evidence="3" id="KW-1185">Reference proteome</keyword>
<evidence type="ECO:0000313" key="2">
    <source>
        <dbReference type="EMBL" id="THV36496.1"/>
    </source>
</evidence>